<accession>A0AAD4N8G1</accession>
<dbReference type="AlphaFoldDB" id="A0AAD4N8G1"/>
<protein>
    <submittedName>
        <fullName evidence="5">CENP-S associating centromere protein X domain-containing protein</fullName>
    </submittedName>
</protein>
<dbReference type="Pfam" id="PF09415">
    <property type="entry name" value="CENP-X"/>
    <property type="match status" value="1"/>
</dbReference>
<comment type="caution">
    <text evidence="5">The sequence shown here is derived from an EMBL/GenBank/DDBJ whole genome shotgun (WGS) entry which is preliminary data.</text>
</comment>
<evidence type="ECO:0000256" key="4">
    <source>
        <dbReference type="ARBA" id="ARBA00023204"/>
    </source>
</evidence>
<keyword evidence="2" id="KW-0227">DNA damage</keyword>
<evidence type="ECO:0000313" key="5">
    <source>
        <dbReference type="EMBL" id="KAI1715396.1"/>
    </source>
</evidence>
<evidence type="ECO:0000256" key="3">
    <source>
        <dbReference type="ARBA" id="ARBA00023125"/>
    </source>
</evidence>
<dbReference type="SUPFAM" id="SSF47113">
    <property type="entry name" value="Histone-fold"/>
    <property type="match status" value="1"/>
</dbReference>
<dbReference type="GO" id="GO:0046982">
    <property type="term" value="F:protein heterodimerization activity"/>
    <property type="evidence" value="ECO:0007669"/>
    <property type="project" value="InterPro"/>
</dbReference>
<dbReference type="GO" id="GO:0051382">
    <property type="term" value="P:kinetochore assembly"/>
    <property type="evidence" value="ECO:0007669"/>
    <property type="project" value="InterPro"/>
</dbReference>
<dbReference type="InterPro" id="IPR009072">
    <property type="entry name" value="Histone-fold"/>
</dbReference>
<name>A0AAD4N8G1_9BILA</name>
<dbReference type="GO" id="GO:0006281">
    <property type="term" value="P:DNA repair"/>
    <property type="evidence" value="ECO:0007669"/>
    <property type="project" value="UniProtKB-KW"/>
</dbReference>
<gene>
    <name evidence="5" type="ORF">DdX_07706</name>
</gene>
<reference evidence="5" key="1">
    <citation type="submission" date="2022-01" db="EMBL/GenBank/DDBJ databases">
        <title>Genome Sequence Resource for Two Populations of Ditylenchus destructor, the Migratory Endoparasitic Phytonematode.</title>
        <authorList>
            <person name="Zhang H."/>
            <person name="Lin R."/>
            <person name="Xie B."/>
        </authorList>
    </citation>
    <scope>NUCLEOTIDE SEQUENCE</scope>
    <source>
        <strain evidence="5">BazhouSP</strain>
    </source>
</reference>
<dbReference type="EMBL" id="JAKKPZ010000011">
    <property type="protein sequence ID" value="KAI1715396.1"/>
    <property type="molecule type" value="Genomic_DNA"/>
</dbReference>
<keyword evidence="4" id="KW-0234">DNA repair</keyword>
<keyword evidence="6" id="KW-1185">Reference proteome</keyword>
<comment type="similarity">
    <text evidence="1">Belongs to the CENP-X/MHF2 family.</text>
</comment>
<organism evidence="5 6">
    <name type="scientific">Ditylenchus destructor</name>
    <dbReference type="NCBI Taxonomy" id="166010"/>
    <lineage>
        <taxon>Eukaryota</taxon>
        <taxon>Metazoa</taxon>
        <taxon>Ecdysozoa</taxon>
        <taxon>Nematoda</taxon>
        <taxon>Chromadorea</taxon>
        <taxon>Rhabditida</taxon>
        <taxon>Tylenchina</taxon>
        <taxon>Tylenchomorpha</taxon>
        <taxon>Sphaerularioidea</taxon>
        <taxon>Anguinidae</taxon>
        <taxon>Anguininae</taxon>
        <taxon>Ditylenchus</taxon>
    </lineage>
</organism>
<dbReference type="GO" id="GO:0003677">
    <property type="term" value="F:DNA binding"/>
    <property type="evidence" value="ECO:0007669"/>
    <property type="project" value="UniProtKB-KW"/>
</dbReference>
<evidence type="ECO:0000313" key="6">
    <source>
        <dbReference type="Proteomes" id="UP001201812"/>
    </source>
</evidence>
<evidence type="ECO:0000256" key="1">
    <source>
        <dbReference type="ARBA" id="ARBA00009359"/>
    </source>
</evidence>
<evidence type="ECO:0000256" key="2">
    <source>
        <dbReference type="ARBA" id="ARBA00022763"/>
    </source>
</evidence>
<sequence length="81" mass="9058">MVQSASFCAKDANEMAVKYSFADIKSDKAVSKDALNLLSVAMQSFIEDMLLQAALEANESGKMEVEVSDLEKIWPYVMLRY</sequence>
<keyword evidence="3" id="KW-0238">DNA-binding</keyword>
<proteinExistence type="inferred from homology"/>
<dbReference type="InterPro" id="IPR018552">
    <property type="entry name" value="CENP-X"/>
</dbReference>
<dbReference type="Proteomes" id="UP001201812">
    <property type="component" value="Unassembled WGS sequence"/>
</dbReference>